<comment type="caution">
    <text evidence="1">The sequence shown here is derived from an EMBL/GenBank/DDBJ whole genome shotgun (WGS) entry which is preliminary data.</text>
</comment>
<evidence type="ECO:0000313" key="2">
    <source>
        <dbReference type="Proteomes" id="UP000001861"/>
    </source>
</evidence>
<proteinExistence type="predicted"/>
<gene>
    <name evidence="1" type="ORF">CC1G_13931</name>
</gene>
<sequence length="58" mass="6669">MARNLELDVTVVHPAASINRIRAEMDHAWHVSWMMETRRVCLFSLCHTATLRRLPPGA</sequence>
<dbReference type="GeneID" id="9378884"/>
<evidence type="ECO:0000313" key="1">
    <source>
        <dbReference type="EMBL" id="EFI28397.1"/>
    </source>
</evidence>
<dbReference type="HOGENOM" id="CLU_2979014_0_0_1"/>
<dbReference type="EMBL" id="AACS02000002">
    <property type="protein sequence ID" value="EFI28397.1"/>
    <property type="molecule type" value="Genomic_DNA"/>
</dbReference>
<keyword evidence="2" id="KW-1185">Reference proteome</keyword>
<dbReference type="Proteomes" id="UP000001861">
    <property type="component" value="Unassembled WGS sequence"/>
</dbReference>
<dbReference type="RefSeq" id="XP_002911891.1">
    <property type="nucleotide sequence ID" value="XM_002911845.1"/>
</dbReference>
<dbReference type="InParanoid" id="D6RKN9"/>
<accession>D6RKN9</accession>
<name>D6RKN9_COPC7</name>
<protein>
    <submittedName>
        <fullName evidence="1">Uncharacterized protein</fullName>
    </submittedName>
</protein>
<dbReference type="KEGG" id="cci:CC1G_13931"/>
<dbReference type="VEuPathDB" id="FungiDB:CC1G_13931"/>
<reference evidence="1 2" key="1">
    <citation type="journal article" date="2010" name="Proc. Natl. Acad. Sci. U.S.A.">
        <title>Insights into evolution of multicellular fungi from the assembled chromosomes of the mushroom Coprinopsis cinerea (Coprinus cinereus).</title>
        <authorList>
            <person name="Stajich J.E."/>
            <person name="Wilke S.K."/>
            <person name="Ahren D."/>
            <person name="Au C.H."/>
            <person name="Birren B.W."/>
            <person name="Borodovsky M."/>
            <person name="Burns C."/>
            <person name="Canback B."/>
            <person name="Casselton L.A."/>
            <person name="Cheng C.K."/>
            <person name="Deng J."/>
            <person name="Dietrich F.S."/>
            <person name="Fargo D.C."/>
            <person name="Farman M.L."/>
            <person name="Gathman A.C."/>
            <person name="Goldberg J."/>
            <person name="Guigo R."/>
            <person name="Hoegger P.J."/>
            <person name="Hooker J.B."/>
            <person name="Huggins A."/>
            <person name="James T.Y."/>
            <person name="Kamada T."/>
            <person name="Kilaru S."/>
            <person name="Kodira C."/>
            <person name="Kues U."/>
            <person name="Kupfer D."/>
            <person name="Kwan H.S."/>
            <person name="Lomsadze A."/>
            <person name="Li W."/>
            <person name="Lilly W.W."/>
            <person name="Ma L.J."/>
            <person name="Mackey A.J."/>
            <person name="Manning G."/>
            <person name="Martin F."/>
            <person name="Muraguchi H."/>
            <person name="Natvig D.O."/>
            <person name="Palmerini H."/>
            <person name="Ramesh M.A."/>
            <person name="Rehmeyer C.J."/>
            <person name="Roe B.A."/>
            <person name="Shenoy N."/>
            <person name="Stanke M."/>
            <person name="Ter-Hovhannisyan V."/>
            <person name="Tunlid A."/>
            <person name="Velagapudi R."/>
            <person name="Vision T.J."/>
            <person name="Zeng Q."/>
            <person name="Zolan M.E."/>
            <person name="Pukkila P.J."/>
        </authorList>
    </citation>
    <scope>NUCLEOTIDE SEQUENCE [LARGE SCALE GENOMIC DNA]</scope>
    <source>
        <strain evidence="2">Okayama-7 / 130 / ATCC MYA-4618 / FGSC 9003</strain>
    </source>
</reference>
<organism evidence="1 2">
    <name type="scientific">Coprinopsis cinerea (strain Okayama-7 / 130 / ATCC MYA-4618 / FGSC 9003)</name>
    <name type="common">Inky cap fungus</name>
    <name type="synonym">Hormographiella aspergillata</name>
    <dbReference type="NCBI Taxonomy" id="240176"/>
    <lineage>
        <taxon>Eukaryota</taxon>
        <taxon>Fungi</taxon>
        <taxon>Dikarya</taxon>
        <taxon>Basidiomycota</taxon>
        <taxon>Agaricomycotina</taxon>
        <taxon>Agaricomycetes</taxon>
        <taxon>Agaricomycetidae</taxon>
        <taxon>Agaricales</taxon>
        <taxon>Agaricineae</taxon>
        <taxon>Psathyrellaceae</taxon>
        <taxon>Coprinopsis</taxon>
    </lineage>
</organism>
<dbReference type="AlphaFoldDB" id="D6RKN9"/>